<feature type="chain" id="PRO_5034368611" description="HAUS augmin-like complex subunit 6 N-terminal domain-containing protein" evidence="1">
    <location>
        <begin position="29"/>
        <end position="90"/>
    </location>
</feature>
<dbReference type="GO" id="GO:1990498">
    <property type="term" value="C:mitotic spindle microtubule"/>
    <property type="evidence" value="ECO:0007669"/>
    <property type="project" value="TreeGrafter"/>
</dbReference>
<dbReference type="OMA" id="KEHLWLA"/>
<evidence type="ECO:0000256" key="1">
    <source>
        <dbReference type="SAM" id="SignalP"/>
    </source>
</evidence>
<reference evidence="3" key="2">
    <citation type="submission" date="2025-09" db="UniProtKB">
        <authorList>
            <consortium name="Ensembl"/>
        </authorList>
    </citation>
    <scope>IDENTIFICATION</scope>
</reference>
<dbReference type="GO" id="GO:0051225">
    <property type="term" value="P:spindle assembly"/>
    <property type="evidence" value="ECO:0007669"/>
    <property type="project" value="InterPro"/>
</dbReference>
<dbReference type="InterPro" id="IPR026797">
    <property type="entry name" value="HAUS_6"/>
</dbReference>
<dbReference type="PANTHER" id="PTHR16151">
    <property type="entry name" value="HAUS AUGMIN-LIKE COMPLEX SUBUNIT 6"/>
    <property type="match status" value="1"/>
</dbReference>
<feature type="signal peptide" evidence="1">
    <location>
        <begin position="1"/>
        <end position="28"/>
    </location>
</feature>
<keyword evidence="1" id="KW-0732">Signal</keyword>
<dbReference type="GO" id="GO:0070652">
    <property type="term" value="C:HAUS complex"/>
    <property type="evidence" value="ECO:0007669"/>
    <property type="project" value="InterPro"/>
</dbReference>
<dbReference type="PANTHER" id="PTHR16151:SF2">
    <property type="entry name" value="HAUS AUGMIN-LIKE COMPLEX SUBUNIT 6"/>
    <property type="match status" value="1"/>
</dbReference>
<organism evidence="3 4">
    <name type="scientific">Sphenodon punctatus</name>
    <name type="common">Tuatara</name>
    <name type="synonym">Hatteria punctata</name>
    <dbReference type="NCBI Taxonomy" id="8508"/>
    <lineage>
        <taxon>Eukaryota</taxon>
        <taxon>Metazoa</taxon>
        <taxon>Chordata</taxon>
        <taxon>Craniata</taxon>
        <taxon>Vertebrata</taxon>
        <taxon>Euteleostomi</taxon>
        <taxon>Lepidosauria</taxon>
        <taxon>Sphenodontia</taxon>
        <taxon>Sphenodontidae</taxon>
        <taxon>Sphenodon</taxon>
    </lineage>
</organism>
<dbReference type="Proteomes" id="UP000694392">
    <property type="component" value="Unplaced"/>
</dbReference>
<accession>A0A8D0HQJ9</accession>
<name>A0A8D0HQJ9_SPHPU</name>
<dbReference type="Ensembl" id="ENSSPUT00000024903.1">
    <property type="protein sequence ID" value="ENSSPUP00000023348.1"/>
    <property type="gene ID" value="ENSSPUG00000017918.1"/>
</dbReference>
<dbReference type="GeneTree" id="ENSGT00390000008250"/>
<protein>
    <recommendedName>
        <fullName evidence="2">HAUS augmin-like complex subunit 6 N-terminal domain-containing protein</fullName>
    </recommendedName>
</protein>
<evidence type="ECO:0000259" key="2">
    <source>
        <dbReference type="Pfam" id="PF14661"/>
    </source>
</evidence>
<evidence type="ECO:0000313" key="4">
    <source>
        <dbReference type="Proteomes" id="UP000694392"/>
    </source>
</evidence>
<dbReference type="GO" id="GO:0008017">
    <property type="term" value="F:microtubule binding"/>
    <property type="evidence" value="ECO:0007669"/>
    <property type="project" value="TreeGrafter"/>
</dbReference>
<sequence length="90" mass="10001">MSAPRPWEKEHLWLALLALGFEPGAAAAAAGKISTHLSLGVSMFDKPNKDAFHVVARFLFSKLDHSRCVEVFRFCCPPADKKGDAEFRKQ</sequence>
<evidence type="ECO:0000313" key="3">
    <source>
        <dbReference type="Ensembl" id="ENSSPUP00000023348.1"/>
    </source>
</evidence>
<feature type="domain" description="HAUS augmin-like complex subunit 6 N-terminal" evidence="2">
    <location>
        <begin position="12"/>
        <end position="90"/>
    </location>
</feature>
<dbReference type="AlphaFoldDB" id="A0A8D0HQJ9"/>
<dbReference type="InterPro" id="IPR028163">
    <property type="entry name" value="HAUS_6_N"/>
</dbReference>
<dbReference type="Pfam" id="PF14661">
    <property type="entry name" value="HAUS6_N"/>
    <property type="match status" value="1"/>
</dbReference>
<reference evidence="3" key="1">
    <citation type="submission" date="2025-08" db="UniProtKB">
        <authorList>
            <consortium name="Ensembl"/>
        </authorList>
    </citation>
    <scope>IDENTIFICATION</scope>
</reference>
<keyword evidence="4" id="KW-1185">Reference proteome</keyword>
<proteinExistence type="predicted"/>